<dbReference type="SUPFAM" id="SSF143548">
    <property type="entry name" value="Serine metabolism enzymes domain"/>
    <property type="match status" value="1"/>
</dbReference>
<dbReference type="GO" id="GO:0051287">
    <property type="term" value="F:NAD binding"/>
    <property type="evidence" value="ECO:0007669"/>
    <property type="project" value="UniProtKB-UniRule"/>
</dbReference>
<dbReference type="FunFam" id="3.30.1330.90:FF:000003">
    <property type="entry name" value="D-3-phosphoglycerate dehydrogenase"/>
    <property type="match status" value="1"/>
</dbReference>
<dbReference type="KEGG" id="pef:A7E78_09270"/>
<dbReference type="InterPro" id="IPR029752">
    <property type="entry name" value="D-isomer_DH_CS1"/>
</dbReference>
<dbReference type="Pfam" id="PF02826">
    <property type="entry name" value="2-Hacid_dh_C"/>
    <property type="match status" value="1"/>
</dbReference>
<reference evidence="13 14" key="1">
    <citation type="journal article" date="2017" name="Genome Announc.">
        <title>Complete Genome Sequences of Two Acetylene-Fermenting Pelobacter acetylenicus Strains.</title>
        <authorList>
            <person name="Sutton J.M."/>
            <person name="Baesman S.M."/>
            <person name="Fierst J.L."/>
            <person name="Poret-Peterson A.T."/>
            <person name="Oremland R.S."/>
            <person name="Dunlap D.S."/>
            <person name="Akob D.M."/>
        </authorList>
    </citation>
    <scope>NUCLEOTIDE SEQUENCE [LARGE SCALE GENOMIC DNA]</scope>
    <source>
        <strain evidence="13 14">SFB93</strain>
    </source>
</reference>
<dbReference type="Proteomes" id="UP000182517">
    <property type="component" value="Chromosome"/>
</dbReference>
<dbReference type="InterPro" id="IPR036291">
    <property type="entry name" value="NAD(P)-bd_dom_sf"/>
</dbReference>
<dbReference type="PROSITE" id="PS00065">
    <property type="entry name" value="D_2_HYDROXYACID_DH_1"/>
    <property type="match status" value="1"/>
</dbReference>
<evidence type="ECO:0000256" key="11">
    <source>
        <dbReference type="RuleBase" id="RU363003"/>
    </source>
</evidence>
<dbReference type="InterPro" id="IPR006140">
    <property type="entry name" value="D-isomer_DH_NAD-bd"/>
</dbReference>
<evidence type="ECO:0000256" key="4">
    <source>
        <dbReference type="ARBA" id="ARBA00021582"/>
    </source>
</evidence>
<dbReference type="RefSeq" id="WP_072283971.1">
    <property type="nucleotide sequence ID" value="NZ_CP015519.1"/>
</dbReference>
<dbReference type="InterPro" id="IPR029753">
    <property type="entry name" value="D-isomer_DH_CS"/>
</dbReference>
<dbReference type="Gene3D" id="3.40.50.720">
    <property type="entry name" value="NAD(P)-binding Rossmann-like Domain"/>
    <property type="match status" value="2"/>
</dbReference>
<evidence type="ECO:0000256" key="2">
    <source>
        <dbReference type="ARBA" id="ARBA00005216"/>
    </source>
</evidence>
<evidence type="ECO:0000256" key="1">
    <source>
        <dbReference type="ARBA" id="ARBA00003800"/>
    </source>
</evidence>
<dbReference type="Pfam" id="PF00389">
    <property type="entry name" value="2-Hacid_dh"/>
    <property type="match status" value="1"/>
</dbReference>
<dbReference type="EMBL" id="CP015519">
    <property type="protein sequence ID" value="APG28010.1"/>
    <property type="molecule type" value="Genomic_DNA"/>
</dbReference>
<dbReference type="PANTHER" id="PTHR42789:SF1">
    <property type="entry name" value="D-ISOMER SPECIFIC 2-HYDROXYACID DEHYDROGENASE FAMILY PROTEIN (AFU_ORTHOLOGUE AFUA_6G10090)"/>
    <property type="match status" value="1"/>
</dbReference>
<dbReference type="EC" id="1.1.1.95" evidence="11"/>
<evidence type="ECO:0000256" key="5">
    <source>
        <dbReference type="ARBA" id="ARBA00022605"/>
    </source>
</evidence>
<comment type="catalytic activity">
    <reaction evidence="10 11">
        <text>(2R)-3-phosphoglycerate + NAD(+) = 3-phosphooxypyruvate + NADH + H(+)</text>
        <dbReference type="Rhea" id="RHEA:12641"/>
        <dbReference type="ChEBI" id="CHEBI:15378"/>
        <dbReference type="ChEBI" id="CHEBI:18110"/>
        <dbReference type="ChEBI" id="CHEBI:57540"/>
        <dbReference type="ChEBI" id="CHEBI:57945"/>
        <dbReference type="ChEBI" id="CHEBI:58272"/>
        <dbReference type="EC" id="1.1.1.95"/>
    </reaction>
</comment>
<evidence type="ECO:0000259" key="12">
    <source>
        <dbReference type="PROSITE" id="PS51671"/>
    </source>
</evidence>
<dbReference type="SUPFAM" id="SSF51735">
    <property type="entry name" value="NAD(P)-binding Rossmann-fold domains"/>
    <property type="match status" value="1"/>
</dbReference>
<dbReference type="InterPro" id="IPR045865">
    <property type="entry name" value="ACT-like_dom_sf"/>
</dbReference>
<evidence type="ECO:0000256" key="7">
    <source>
        <dbReference type="ARBA" id="ARBA00023027"/>
    </source>
</evidence>
<dbReference type="GO" id="GO:0006564">
    <property type="term" value="P:L-serine biosynthetic process"/>
    <property type="evidence" value="ECO:0007669"/>
    <property type="project" value="UniProtKB-UniRule"/>
</dbReference>
<dbReference type="InterPro" id="IPR002912">
    <property type="entry name" value="ACT_dom"/>
</dbReference>
<comment type="catalytic activity">
    <reaction evidence="9">
        <text>(R)-2-hydroxyglutarate + NAD(+) = 2-oxoglutarate + NADH + H(+)</text>
        <dbReference type="Rhea" id="RHEA:49612"/>
        <dbReference type="ChEBI" id="CHEBI:15378"/>
        <dbReference type="ChEBI" id="CHEBI:15801"/>
        <dbReference type="ChEBI" id="CHEBI:16810"/>
        <dbReference type="ChEBI" id="CHEBI:57540"/>
        <dbReference type="ChEBI" id="CHEBI:57945"/>
        <dbReference type="EC" id="1.1.1.399"/>
    </reaction>
</comment>
<dbReference type="UniPathway" id="UPA00135">
    <property type="reaction ID" value="UER00196"/>
</dbReference>
<dbReference type="InterPro" id="IPR045626">
    <property type="entry name" value="PGDH_ASB_dom"/>
</dbReference>
<proteinExistence type="inferred from homology"/>
<evidence type="ECO:0000256" key="9">
    <source>
        <dbReference type="ARBA" id="ARBA00048126"/>
    </source>
</evidence>
<dbReference type="InterPro" id="IPR050857">
    <property type="entry name" value="D-2-hydroxyacid_DH"/>
</dbReference>
<evidence type="ECO:0000313" key="13">
    <source>
        <dbReference type="EMBL" id="APG28010.1"/>
    </source>
</evidence>
<keyword evidence="7 11" id="KW-0520">NAD</keyword>
<dbReference type="PANTHER" id="PTHR42789">
    <property type="entry name" value="D-ISOMER SPECIFIC 2-HYDROXYACID DEHYDROGENASE FAMILY PROTEIN (AFU_ORTHOLOGUE AFUA_6G10090)"/>
    <property type="match status" value="1"/>
</dbReference>
<dbReference type="SUPFAM" id="SSF52283">
    <property type="entry name" value="Formate/glycerate dehydrogenase catalytic domain-like"/>
    <property type="match status" value="1"/>
</dbReference>
<comment type="pathway">
    <text evidence="2 11">Amino-acid biosynthesis; L-serine biosynthesis; L-serine from 3-phospho-D-glycerate: step 1/3.</text>
</comment>
<keyword evidence="14" id="KW-1185">Reference proteome</keyword>
<evidence type="ECO:0000256" key="8">
    <source>
        <dbReference type="ARBA" id="ARBA00023299"/>
    </source>
</evidence>
<dbReference type="PROSITE" id="PS00670">
    <property type="entry name" value="D_2_HYDROXYACID_DH_2"/>
    <property type="match status" value="1"/>
</dbReference>
<name>A0A1L3GQ66_9BACT</name>
<dbReference type="InterPro" id="IPR006139">
    <property type="entry name" value="D-isomer_2_OHA_DH_cat_dom"/>
</dbReference>
<dbReference type="STRING" id="1842532.A7E78_09270"/>
<dbReference type="NCBIfam" id="TIGR01327">
    <property type="entry name" value="PGDH"/>
    <property type="match status" value="1"/>
</dbReference>
<sequence length="527" mass="56768">MKVLVSDIFSAEGLAVFEEAAGIELDYRPGISSEELLQAVQNAEALVVRGGTQITAEVLDAAPCLRVVGRAGIGIENLDLETANRKGVIVMNTPFGSTTTAAEHSIAMLMALSRQIPEANRSTKEGHWENQRFLGVEINGKTLGVVGAGKIGSLVIEQALGLKMRVIVYDPYLAEDVITKKGAEAVDFDTLLRRSDFISLHVPLTAETVNLFDEEALARVKPGCRIINCAVGGLIDETALAAAIEKKQVAGAALDAFANEPPKADNPLLAMEQVICTPHLRTATVDAQINVTVQVARQIVDFLQKGIVANALNMPSINAERLSEIRPYLDLAERLGKFQAQRGIKGLQQITIEYSGGVTEHPSRPLTNALLKGLLEPIVGPSVNHVNAPHLARERGIQVVERSCDMSLEFANLIRLTVVGSDGESSVSGSLFGDQDYRIVRVDDHHVEAVPDGHILVMHNQDCPGVIGFIGQVFGESGINIAMMGLSRRKIQGRAISLITVDSKIPEEVLQRLRSNPHIISAVQVNL</sequence>
<evidence type="ECO:0000256" key="3">
    <source>
        <dbReference type="ARBA" id="ARBA00005854"/>
    </source>
</evidence>
<dbReference type="Pfam" id="PF01842">
    <property type="entry name" value="ACT"/>
    <property type="match status" value="1"/>
</dbReference>
<dbReference type="PROSITE" id="PS51671">
    <property type="entry name" value="ACT"/>
    <property type="match status" value="1"/>
</dbReference>
<accession>A0A1L3GQ66</accession>
<dbReference type="Gene3D" id="3.30.1330.90">
    <property type="entry name" value="D-3-phosphoglycerate dehydrogenase, domain 3"/>
    <property type="match status" value="1"/>
</dbReference>
<dbReference type="Pfam" id="PF19304">
    <property type="entry name" value="PGDH_inter"/>
    <property type="match status" value="1"/>
</dbReference>
<protein>
    <recommendedName>
        <fullName evidence="4 11">D-3-phosphoglycerate dehydrogenase</fullName>
        <ecNumber evidence="11">1.1.1.95</ecNumber>
    </recommendedName>
</protein>
<gene>
    <name evidence="13" type="ORF">A7E78_09270</name>
</gene>
<keyword evidence="5 11" id="KW-0028">Amino-acid biosynthesis</keyword>
<organism evidence="13 14">
    <name type="scientific">Syntrophotalea acetylenivorans</name>
    <dbReference type="NCBI Taxonomy" id="1842532"/>
    <lineage>
        <taxon>Bacteria</taxon>
        <taxon>Pseudomonadati</taxon>
        <taxon>Thermodesulfobacteriota</taxon>
        <taxon>Desulfuromonadia</taxon>
        <taxon>Desulfuromonadales</taxon>
        <taxon>Syntrophotaleaceae</taxon>
        <taxon>Syntrophotalea</taxon>
    </lineage>
</organism>
<keyword evidence="6 11" id="KW-0560">Oxidoreductase</keyword>
<comment type="similarity">
    <text evidence="3 11">Belongs to the D-isomer specific 2-hydroxyacid dehydrogenase family.</text>
</comment>
<dbReference type="OrthoDB" id="9793626at2"/>
<keyword evidence="8 11" id="KW-0718">Serine biosynthesis</keyword>
<dbReference type="CDD" id="cd04902">
    <property type="entry name" value="ACT_3PGDH-xct"/>
    <property type="match status" value="1"/>
</dbReference>
<evidence type="ECO:0000313" key="14">
    <source>
        <dbReference type="Proteomes" id="UP000182517"/>
    </source>
</evidence>
<evidence type="ECO:0000256" key="10">
    <source>
        <dbReference type="ARBA" id="ARBA00048731"/>
    </source>
</evidence>
<dbReference type="FunFam" id="3.40.50.720:FF:000021">
    <property type="entry name" value="D-3-phosphoglycerate dehydrogenase"/>
    <property type="match status" value="1"/>
</dbReference>
<dbReference type="InterPro" id="IPR006236">
    <property type="entry name" value="PGDH"/>
</dbReference>
<comment type="function">
    <text evidence="1">Catalyzes the reversible oxidation of 3-phospho-D-glycerate to 3-phosphonooxypyruvate, the first step of the phosphorylated L-serine biosynthesis pathway. Also catalyzes the reversible oxidation of 2-hydroxyglutarate to 2-oxoglutarate.</text>
</comment>
<dbReference type="CDD" id="cd12173">
    <property type="entry name" value="PGDH_4"/>
    <property type="match status" value="1"/>
</dbReference>
<dbReference type="GO" id="GO:0004617">
    <property type="term" value="F:phosphoglycerate dehydrogenase activity"/>
    <property type="evidence" value="ECO:0007669"/>
    <property type="project" value="UniProtKB-UniRule"/>
</dbReference>
<dbReference type="AlphaFoldDB" id="A0A1L3GQ66"/>
<dbReference type="SUPFAM" id="SSF55021">
    <property type="entry name" value="ACT-like"/>
    <property type="match status" value="1"/>
</dbReference>
<feature type="domain" description="ACT" evidence="12">
    <location>
        <begin position="455"/>
        <end position="527"/>
    </location>
</feature>
<dbReference type="Gene3D" id="3.30.70.260">
    <property type="match status" value="1"/>
</dbReference>
<dbReference type="InterPro" id="IPR029009">
    <property type="entry name" value="ASB_dom_sf"/>
</dbReference>
<evidence type="ECO:0000256" key="6">
    <source>
        <dbReference type="ARBA" id="ARBA00023002"/>
    </source>
</evidence>